<dbReference type="RefSeq" id="WP_164967229.1">
    <property type="nucleotide sequence ID" value="NZ_CP032097.1"/>
</dbReference>
<name>A0ABN5P4G1_9BACT</name>
<dbReference type="Proteomes" id="UP000262582">
    <property type="component" value="Chromosome"/>
</dbReference>
<keyword evidence="1" id="KW-0472">Membrane</keyword>
<protein>
    <submittedName>
        <fullName evidence="2">Uncharacterized protein</fullName>
    </submittedName>
</protein>
<feature type="transmembrane region" description="Helical" evidence="1">
    <location>
        <begin position="6"/>
        <end position="29"/>
    </location>
</feature>
<keyword evidence="3" id="KW-1185">Reference proteome</keyword>
<sequence length="51" mass="6182">METSMVIIIYIVMFLIAFVLCFASVKYFITMWKFKNRKKDGSEDDDFKRFD</sequence>
<keyword evidence="1" id="KW-1133">Transmembrane helix</keyword>
<dbReference type="EMBL" id="CP032097">
    <property type="protein sequence ID" value="AXX94757.1"/>
    <property type="molecule type" value="Genomic_DNA"/>
</dbReference>
<evidence type="ECO:0000313" key="2">
    <source>
        <dbReference type="EMBL" id="AXX94757.1"/>
    </source>
</evidence>
<proteinExistence type="predicted"/>
<evidence type="ECO:0000313" key="3">
    <source>
        <dbReference type="Proteomes" id="UP000262582"/>
    </source>
</evidence>
<organism evidence="2 3">
    <name type="scientific">Arcobacter ellisii</name>
    <dbReference type="NCBI Taxonomy" id="913109"/>
    <lineage>
        <taxon>Bacteria</taxon>
        <taxon>Pseudomonadati</taxon>
        <taxon>Campylobacterota</taxon>
        <taxon>Epsilonproteobacteria</taxon>
        <taxon>Campylobacterales</taxon>
        <taxon>Arcobacteraceae</taxon>
        <taxon>Arcobacter</taxon>
    </lineage>
</organism>
<reference evidence="2 3" key="1">
    <citation type="submission" date="2018-08" db="EMBL/GenBank/DDBJ databases">
        <title>Complete genome of the Arcobacter ellisii type strain LMG 26155.</title>
        <authorList>
            <person name="Miller W.G."/>
            <person name="Yee E."/>
            <person name="Bono J.L."/>
        </authorList>
    </citation>
    <scope>NUCLEOTIDE SEQUENCE [LARGE SCALE GENOMIC DNA]</scope>
    <source>
        <strain evidence="2 3">LMG 26155</strain>
    </source>
</reference>
<evidence type="ECO:0000256" key="1">
    <source>
        <dbReference type="SAM" id="Phobius"/>
    </source>
</evidence>
<accession>A0ABN5P4G1</accession>
<gene>
    <name evidence="2" type="ORF">AELL_1087</name>
</gene>
<keyword evidence="1" id="KW-0812">Transmembrane</keyword>